<keyword evidence="3" id="KW-1185">Reference proteome</keyword>
<dbReference type="AlphaFoldDB" id="A0AAV2HXH5"/>
<organism evidence="2 3">
    <name type="scientific">Lymnaea stagnalis</name>
    <name type="common">Great pond snail</name>
    <name type="synonym">Helix stagnalis</name>
    <dbReference type="NCBI Taxonomy" id="6523"/>
    <lineage>
        <taxon>Eukaryota</taxon>
        <taxon>Metazoa</taxon>
        <taxon>Spiralia</taxon>
        <taxon>Lophotrochozoa</taxon>
        <taxon>Mollusca</taxon>
        <taxon>Gastropoda</taxon>
        <taxon>Heterobranchia</taxon>
        <taxon>Euthyneura</taxon>
        <taxon>Panpulmonata</taxon>
        <taxon>Hygrophila</taxon>
        <taxon>Lymnaeoidea</taxon>
        <taxon>Lymnaeidae</taxon>
        <taxon>Lymnaea</taxon>
    </lineage>
</organism>
<accession>A0AAV2HXH5</accession>
<reference evidence="2 3" key="1">
    <citation type="submission" date="2024-04" db="EMBL/GenBank/DDBJ databases">
        <authorList>
            <consortium name="Genoscope - CEA"/>
            <person name="William W."/>
        </authorList>
    </citation>
    <scope>NUCLEOTIDE SEQUENCE [LARGE SCALE GENOMIC DNA]</scope>
</reference>
<protein>
    <recommendedName>
        <fullName evidence="1">SOCS box domain-containing protein</fullName>
    </recommendedName>
</protein>
<dbReference type="EMBL" id="CAXITT010000300">
    <property type="protein sequence ID" value="CAL1538486.1"/>
    <property type="molecule type" value="Genomic_DNA"/>
</dbReference>
<feature type="domain" description="SOCS box" evidence="1">
    <location>
        <begin position="44"/>
        <end position="85"/>
    </location>
</feature>
<gene>
    <name evidence="2" type="ORF">GSLYS_00012307001</name>
</gene>
<evidence type="ECO:0000313" key="3">
    <source>
        <dbReference type="Proteomes" id="UP001497497"/>
    </source>
</evidence>
<sequence>MSQPTEQWGDSLIQRIERPTCACLRYFNPISRRVTTQFSNACPSLLHLCRSVVLSCIPLANIDKVPTLLPVPLMLAGNICRLNLDDFRINPLKVQAQDILSNRYQAEFKITKCDVILEVNMSMDNHGK</sequence>
<dbReference type="PROSITE" id="PS50225">
    <property type="entry name" value="SOCS"/>
    <property type="match status" value="1"/>
</dbReference>
<feature type="non-terminal residue" evidence="2">
    <location>
        <position position="128"/>
    </location>
</feature>
<comment type="caution">
    <text evidence="2">The sequence shown here is derived from an EMBL/GenBank/DDBJ whole genome shotgun (WGS) entry which is preliminary data.</text>
</comment>
<evidence type="ECO:0000259" key="1">
    <source>
        <dbReference type="PROSITE" id="PS50225"/>
    </source>
</evidence>
<evidence type="ECO:0000313" key="2">
    <source>
        <dbReference type="EMBL" id="CAL1538486.1"/>
    </source>
</evidence>
<proteinExistence type="predicted"/>
<name>A0AAV2HXH5_LYMST</name>
<dbReference type="InterPro" id="IPR001496">
    <property type="entry name" value="SOCS_box"/>
</dbReference>
<dbReference type="Proteomes" id="UP001497497">
    <property type="component" value="Unassembled WGS sequence"/>
</dbReference>